<evidence type="ECO:0000256" key="1">
    <source>
        <dbReference type="SAM" id="Phobius"/>
    </source>
</evidence>
<keyword evidence="3" id="KW-1185">Reference proteome</keyword>
<organism evidence="2 3">
    <name type="scientific">Embleya hyalina</name>
    <dbReference type="NCBI Taxonomy" id="516124"/>
    <lineage>
        <taxon>Bacteria</taxon>
        <taxon>Bacillati</taxon>
        <taxon>Actinomycetota</taxon>
        <taxon>Actinomycetes</taxon>
        <taxon>Kitasatosporales</taxon>
        <taxon>Streptomycetaceae</taxon>
        <taxon>Embleya</taxon>
    </lineage>
</organism>
<dbReference type="Proteomes" id="UP000286931">
    <property type="component" value="Unassembled WGS sequence"/>
</dbReference>
<reference evidence="2 3" key="1">
    <citation type="submission" date="2018-12" db="EMBL/GenBank/DDBJ databases">
        <title>Draft genome sequence of Embleya hyalina NBRC 13850T.</title>
        <authorList>
            <person name="Komaki H."/>
            <person name="Hosoyama A."/>
            <person name="Kimura A."/>
            <person name="Ichikawa N."/>
            <person name="Tamura T."/>
        </authorList>
    </citation>
    <scope>NUCLEOTIDE SEQUENCE [LARGE SCALE GENOMIC DNA]</scope>
    <source>
        <strain evidence="2 3">NBRC 13850</strain>
    </source>
</reference>
<feature type="transmembrane region" description="Helical" evidence="1">
    <location>
        <begin position="54"/>
        <end position="76"/>
    </location>
</feature>
<accession>A0A401Z3Z1</accession>
<gene>
    <name evidence="2" type="ORF">EHYA_09324</name>
</gene>
<dbReference type="RefSeq" id="WP_126643179.1">
    <property type="nucleotide sequence ID" value="NZ_BIFH01000050.1"/>
</dbReference>
<name>A0A401Z3Z1_9ACTN</name>
<keyword evidence="1" id="KW-1133">Transmembrane helix</keyword>
<evidence type="ECO:0000313" key="3">
    <source>
        <dbReference type="Proteomes" id="UP000286931"/>
    </source>
</evidence>
<evidence type="ECO:0000313" key="2">
    <source>
        <dbReference type="EMBL" id="GCE01558.1"/>
    </source>
</evidence>
<feature type="transmembrane region" description="Helical" evidence="1">
    <location>
        <begin position="26"/>
        <end position="47"/>
    </location>
</feature>
<proteinExistence type="predicted"/>
<protein>
    <submittedName>
        <fullName evidence="2">Uncharacterized protein</fullName>
    </submittedName>
</protein>
<sequence>MNLHLVTIAAAGPAEGVPAQTPNGVTVNGTVTMSMGVLFLLLGAWAWKSNKHNAGLALLMTASVLLGSGAIGRLVAQLGSQLGTSAVQAANDVVA</sequence>
<keyword evidence="1" id="KW-0472">Membrane</keyword>
<keyword evidence="1" id="KW-0812">Transmembrane</keyword>
<comment type="caution">
    <text evidence="2">The sequence shown here is derived from an EMBL/GenBank/DDBJ whole genome shotgun (WGS) entry which is preliminary data.</text>
</comment>
<dbReference type="AlphaFoldDB" id="A0A401Z3Z1"/>
<dbReference type="EMBL" id="BIFH01000050">
    <property type="protein sequence ID" value="GCE01558.1"/>
    <property type="molecule type" value="Genomic_DNA"/>
</dbReference>